<keyword evidence="5 7" id="KW-0472">Membrane</keyword>
<dbReference type="PATRIC" id="fig|1096930.3.peg.1381"/>
<dbReference type="EMBL" id="ATHL01000052">
    <property type="protein sequence ID" value="EQB17744.1"/>
    <property type="molecule type" value="Genomic_DNA"/>
</dbReference>
<reference evidence="8 9" key="1">
    <citation type="journal article" date="2013" name="Genome Announc.">
        <title>Genome Sequence of Novosphingobium lindaniclasticum LE124T, Isolated from a Hexachlorocyclohexane Dumpsite.</title>
        <authorList>
            <person name="Saxena A."/>
            <person name="Nayyar N."/>
            <person name="Sangwan N."/>
            <person name="Kumari R."/>
            <person name="Khurana J.P."/>
            <person name="Lal R."/>
        </authorList>
    </citation>
    <scope>NUCLEOTIDE SEQUENCE [LARGE SCALE GENOMIC DNA]</scope>
    <source>
        <strain evidence="8 9">LE124</strain>
    </source>
</reference>
<feature type="transmembrane region" description="Helical" evidence="7">
    <location>
        <begin position="223"/>
        <end position="243"/>
    </location>
</feature>
<comment type="caution">
    <text evidence="8">The sequence shown here is derived from an EMBL/GenBank/DDBJ whole genome shotgun (WGS) entry which is preliminary data.</text>
</comment>
<accession>T0J715</accession>
<keyword evidence="9" id="KW-1185">Reference proteome</keyword>
<dbReference type="AlphaFoldDB" id="T0J715"/>
<dbReference type="Pfam" id="PF04610">
    <property type="entry name" value="TrbL"/>
    <property type="match status" value="1"/>
</dbReference>
<keyword evidence="3 7" id="KW-0812">Transmembrane</keyword>
<evidence type="ECO:0000256" key="6">
    <source>
        <dbReference type="SAM" id="MobiDB-lite"/>
    </source>
</evidence>
<evidence type="ECO:0000313" key="8">
    <source>
        <dbReference type="EMBL" id="EQB17744.1"/>
    </source>
</evidence>
<feature type="transmembrane region" description="Helical" evidence="7">
    <location>
        <begin position="34"/>
        <end position="58"/>
    </location>
</feature>
<dbReference type="Proteomes" id="UP000015527">
    <property type="component" value="Unassembled WGS sequence"/>
</dbReference>
<dbReference type="InterPro" id="IPR007688">
    <property type="entry name" value="Conjugal_tfr_TrbL/VirB6"/>
</dbReference>
<evidence type="ECO:0000256" key="1">
    <source>
        <dbReference type="ARBA" id="ARBA00004141"/>
    </source>
</evidence>
<evidence type="ECO:0000256" key="4">
    <source>
        <dbReference type="ARBA" id="ARBA00022989"/>
    </source>
</evidence>
<dbReference type="eggNOG" id="COG3704">
    <property type="taxonomic scope" value="Bacteria"/>
</dbReference>
<keyword evidence="4 7" id="KW-1133">Transmembrane helix</keyword>
<comment type="similarity">
    <text evidence="2">Belongs to the TrbL/VirB6 family.</text>
</comment>
<feature type="region of interest" description="Disordered" evidence="6">
    <location>
        <begin position="337"/>
        <end position="357"/>
    </location>
</feature>
<sequence length="357" mass="36766">MAGSSPNLMVLFTTMYGYVESAITSAVASFGSGLVSFVAAPLGVAATIYFLLLGFAVLRGAIQAPLRELVFQAGKVGFAIAAASAVGYSALVVNVATQLPSDIISAGSGTPVTNPGTTFDTYVSDTGKLASRMEQANATIQQMPSQGITDFRTPLIQLQSALVTYGCIGVLYVFAFLSAAVGFCIVIFAKLAVSICVALAPLALACLLFNSSRWLFDGWLKQTANYILLMVVMAIMTKFITGLQEASMDGIMGSIGDASNFVQMEDTYAVLNTDLMIVATVACCAIYIVGTIFFFQAPSIASGIAGGASSGGHGFLQTGMNMAANRLMFRRLAANTPRAGGAPATGGSVARSASGGG</sequence>
<comment type="subcellular location">
    <subcellularLocation>
        <location evidence="1">Membrane</location>
        <topology evidence="1">Multi-pass membrane protein</topology>
    </subcellularLocation>
</comment>
<evidence type="ECO:0008006" key="10">
    <source>
        <dbReference type="Google" id="ProtNLM"/>
    </source>
</evidence>
<gene>
    <name evidence="8" type="ORF">L284_07020</name>
</gene>
<evidence type="ECO:0000256" key="5">
    <source>
        <dbReference type="ARBA" id="ARBA00023136"/>
    </source>
</evidence>
<proteinExistence type="inferred from homology"/>
<name>T0J715_9SPHN</name>
<feature type="transmembrane region" description="Helical" evidence="7">
    <location>
        <begin position="7"/>
        <end position="28"/>
    </location>
</feature>
<dbReference type="GO" id="GO:0030255">
    <property type="term" value="P:protein secretion by the type IV secretion system"/>
    <property type="evidence" value="ECO:0007669"/>
    <property type="project" value="InterPro"/>
</dbReference>
<organism evidence="8 9">
    <name type="scientific">Novosphingobium lindaniclasticum LE124</name>
    <dbReference type="NCBI Taxonomy" id="1096930"/>
    <lineage>
        <taxon>Bacteria</taxon>
        <taxon>Pseudomonadati</taxon>
        <taxon>Pseudomonadota</taxon>
        <taxon>Alphaproteobacteria</taxon>
        <taxon>Sphingomonadales</taxon>
        <taxon>Sphingomonadaceae</taxon>
        <taxon>Novosphingobium</taxon>
    </lineage>
</organism>
<evidence type="ECO:0000256" key="2">
    <source>
        <dbReference type="ARBA" id="ARBA00007802"/>
    </source>
</evidence>
<dbReference type="GO" id="GO:0016020">
    <property type="term" value="C:membrane"/>
    <property type="evidence" value="ECO:0007669"/>
    <property type="project" value="UniProtKB-SubCell"/>
</dbReference>
<feature type="transmembrane region" description="Helical" evidence="7">
    <location>
        <begin position="162"/>
        <end position="181"/>
    </location>
</feature>
<feature type="transmembrane region" description="Helical" evidence="7">
    <location>
        <begin position="275"/>
        <end position="295"/>
    </location>
</feature>
<evidence type="ECO:0000313" key="9">
    <source>
        <dbReference type="Proteomes" id="UP000015527"/>
    </source>
</evidence>
<evidence type="ECO:0000256" key="7">
    <source>
        <dbReference type="SAM" id="Phobius"/>
    </source>
</evidence>
<evidence type="ECO:0000256" key="3">
    <source>
        <dbReference type="ARBA" id="ARBA00022692"/>
    </source>
</evidence>
<feature type="transmembrane region" description="Helical" evidence="7">
    <location>
        <begin position="187"/>
        <end position="211"/>
    </location>
</feature>
<protein>
    <recommendedName>
        <fullName evidence="10">Conjugal transfer protein TraH</fullName>
    </recommendedName>
</protein>